<accession>A0A1M4YFF4</accession>
<dbReference type="AlphaFoldDB" id="A0A1M4YFF4"/>
<dbReference type="SUPFAM" id="SSF160467">
    <property type="entry name" value="PH0987 N-terminal domain-like"/>
    <property type="match status" value="1"/>
</dbReference>
<dbReference type="NCBIfam" id="TIGR00370">
    <property type="entry name" value="5-oxoprolinase subunit PxpB"/>
    <property type="match status" value="1"/>
</dbReference>
<dbReference type="EMBL" id="FQUX01000002">
    <property type="protein sequence ID" value="SHF04517.1"/>
    <property type="molecule type" value="Genomic_DNA"/>
</dbReference>
<dbReference type="PANTHER" id="PTHR34698:SF2">
    <property type="entry name" value="5-OXOPROLINASE SUBUNIT B"/>
    <property type="match status" value="1"/>
</dbReference>
<sequence>MSTFKISVRQFGVHAILIEWPNRVEESILDEILQFIQFLKKNHLDEKEWEFVPAYNSLTLICKDTVLDFDYFKPKIKEWYAKKGKIDPATRYLWRLPVCYDLKFGLDLEEISGKLSMSVESITELHSQNIYTVYGIGFLPGFMYLGGVPEALEVPRKATPRPKVLMGSVGLAGKQTGIYPQDSPGGWNIIGKCPVPMFDVKKENPCFVKVGDKIQFYPISMAEYQLHKIESEVGIYNIEKIVLDA</sequence>
<evidence type="ECO:0000313" key="5">
    <source>
        <dbReference type="EMBL" id="SHF04517.1"/>
    </source>
</evidence>
<keyword evidence="3" id="KW-0067">ATP-binding</keyword>
<dbReference type="GO" id="GO:0016787">
    <property type="term" value="F:hydrolase activity"/>
    <property type="evidence" value="ECO:0007669"/>
    <property type="project" value="UniProtKB-KW"/>
</dbReference>
<evidence type="ECO:0000259" key="4">
    <source>
        <dbReference type="SMART" id="SM00796"/>
    </source>
</evidence>
<evidence type="ECO:0000256" key="3">
    <source>
        <dbReference type="ARBA" id="ARBA00022840"/>
    </source>
</evidence>
<proteinExistence type="predicted"/>
<reference evidence="6" key="1">
    <citation type="submission" date="2016-11" db="EMBL/GenBank/DDBJ databases">
        <authorList>
            <person name="Varghese N."/>
            <person name="Submissions S."/>
        </authorList>
    </citation>
    <scope>NUCLEOTIDE SEQUENCE [LARGE SCALE GENOMIC DNA]</scope>
    <source>
        <strain evidence="6">DSM 17539</strain>
    </source>
</reference>
<evidence type="ECO:0000313" key="6">
    <source>
        <dbReference type="Proteomes" id="UP000184406"/>
    </source>
</evidence>
<dbReference type="Gene3D" id="2.40.100.10">
    <property type="entry name" value="Cyclophilin-like"/>
    <property type="match status" value="1"/>
</dbReference>
<gene>
    <name evidence="5" type="ORF">SAMN03080594_102426</name>
</gene>
<dbReference type="SMART" id="SM00796">
    <property type="entry name" value="AHS1"/>
    <property type="match status" value="1"/>
</dbReference>
<dbReference type="RefSeq" id="WP_072861254.1">
    <property type="nucleotide sequence ID" value="NZ_FQUX01000002.1"/>
</dbReference>
<dbReference type="OrthoDB" id="9778567at2"/>
<dbReference type="Gene3D" id="3.30.1360.40">
    <property type="match status" value="1"/>
</dbReference>
<evidence type="ECO:0000256" key="1">
    <source>
        <dbReference type="ARBA" id="ARBA00022741"/>
    </source>
</evidence>
<dbReference type="PANTHER" id="PTHR34698">
    <property type="entry name" value="5-OXOPROLINASE SUBUNIT B"/>
    <property type="match status" value="1"/>
</dbReference>
<keyword evidence="1" id="KW-0547">Nucleotide-binding</keyword>
<dbReference type="GO" id="GO:0005524">
    <property type="term" value="F:ATP binding"/>
    <property type="evidence" value="ECO:0007669"/>
    <property type="project" value="UniProtKB-KW"/>
</dbReference>
<evidence type="ECO:0000256" key="2">
    <source>
        <dbReference type="ARBA" id="ARBA00022801"/>
    </source>
</evidence>
<dbReference type="SUPFAM" id="SSF50891">
    <property type="entry name" value="Cyclophilin-like"/>
    <property type="match status" value="1"/>
</dbReference>
<name>A0A1M4YFF4_9FLAO</name>
<dbReference type="InterPro" id="IPR003833">
    <property type="entry name" value="CT_C_D"/>
</dbReference>
<dbReference type="InterPro" id="IPR029000">
    <property type="entry name" value="Cyclophilin-like_dom_sf"/>
</dbReference>
<keyword evidence="2" id="KW-0378">Hydrolase</keyword>
<feature type="domain" description="Carboxyltransferase" evidence="4">
    <location>
        <begin position="6"/>
        <end position="208"/>
    </location>
</feature>
<keyword evidence="6" id="KW-1185">Reference proteome</keyword>
<dbReference type="Proteomes" id="UP000184406">
    <property type="component" value="Unassembled WGS sequence"/>
</dbReference>
<dbReference type="Pfam" id="PF02682">
    <property type="entry name" value="CT_C_D"/>
    <property type="match status" value="1"/>
</dbReference>
<protein>
    <submittedName>
        <fullName evidence="5">Sensor histidine kinase inhibitor, KipI family</fullName>
    </submittedName>
</protein>
<dbReference type="InterPro" id="IPR010016">
    <property type="entry name" value="PxpB"/>
</dbReference>
<organism evidence="5 6">
    <name type="scientific">Arenibacter palladensis</name>
    <dbReference type="NCBI Taxonomy" id="237373"/>
    <lineage>
        <taxon>Bacteria</taxon>
        <taxon>Pseudomonadati</taxon>
        <taxon>Bacteroidota</taxon>
        <taxon>Flavobacteriia</taxon>
        <taxon>Flavobacteriales</taxon>
        <taxon>Flavobacteriaceae</taxon>
        <taxon>Arenibacter</taxon>
    </lineage>
</organism>